<keyword evidence="1" id="KW-0812">Transmembrane</keyword>
<dbReference type="GO" id="GO:0016020">
    <property type="term" value="C:membrane"/>
    <property type="evidence" value="ECO:0007669"/>
    <property type="project" value="TreeGrafter"/>
</dbReference>
<name>A0A9P0DL21_PHACE</name>
<evidence type="ECO:0000256" key="1">
    <source>
        <dbReference type="SAM" id="Phobius"/>
    </source>
</evidence>
<dbReference type="AlphaFoldDB" id="A0A9P0DL21"/>
<feature type="transmembrane region" description="Helical" evidence="1">
    <location>
        <begin position="130"/>
        <end position="148"/>
    </location>
</feature>
<keyword evidence="3" id="KW-1185">Reference proteome</keyword>
<keyword evidence="1" id="KW-0472">Membrane</keyword>
<dbReference type="Proteomes" id="UP001153737">
    <property type="component" value="Chromosome 15"/>
</dbReference>
<dbReference type="OrthoDB" id="6731531at2759"/>
<dbReference type="InterPro" id="IPR012464">
    <property type="entry name" value="DUF1676"/>
</dbReference>
<organism evidence="2 3">
    <name type="scientific">Phaedon cochleariae</name>
    <name type="common">Mustard beetle</name>
    <dbReference type="NCBI Taxonomy" id="80249"/>
    <lineage>
        <taxon>Eukaryota</taxon>
        <taxon>Metazoa</taxon>
        <taxon>Ecdysozoa</taxon>
        <taxon>Arthropoda</taxon>
        <taxon>Hexapoda</taxon>
        <taxon>Insecta</taxon>
        <taxon>Pterygota</taxon>
        <taxon>Neoptera</taxon>
        <taxon>Endopterygota</taxon>
        <taxon>Coleoptera</taxon>
        <taxon>Polyphaga</taxon>
        <taxon>Cucujiformia</taxon>
        <taxon>Chrysomeloidea</taxon>
        <taxon>Chrysomelidae</taxon>
        <taxon>Chrysomelinae</taxon>
        <taxon>Chrysomelini</taxon>
        <taxon>Phaedon</taxon>
    </lineage>
</organism>
<feature type="transmembrane region" description="Helical" evidence="1">
    <location>
        <begin position="97"/>
        <end position="118"/>
    </location>
</feature>
<keyword evidence="1" id="KW-1133">Transmembrane helix</keyword>
<dbReference type="EMBL" id="OU896721">
    <property type="protein sequence ID" value="CAH1154273.1"/>
    <property type="molecule type" value="Genomic_DNA"/>
</dbReference>
<reference evidence="2" key="2">
    <citation type="submission" date="2022-10" db="EMBL/GenBank/DDBJ databases">
        <authorList>
            <consortium name="ENA_rothamsted_submissions"/>
            <consortium name="culmorum"/>
            <person name="King R."/>
        </authorList>
    </citation>
    <scope>NUCLEOTIDE SEQUENCE</scope>
</reference>
<evidence type="ECO:0000313" key="3">
    <source>
        <dbReference type="Proteomes" id="UP001153737"/>
    </source>
</evidence>
<protein>
    <submittedName>
        <fullName evidence="2">Uncharacterized protein</fullName>
    </submittedName>
</protein>
<dbReference type="PANTHER" id="PTHR21879">
    <property type="entry name" value="FI03362P-RELATED-RELATED"/>
    <property type="match status" value="1"/>
</dbReference>
<sequence length="249" mass="27740">MIKEVIERVDDHSCISPSSGYQCQLLIYNISRGWQFGNGMVFHLEDTKVENDSFFDRIAMKVDYGDVEVSAVQVPEKEAVQLDFFIKQKEEGRSKKMGNMLLPFFIGATKASALTILLGTVKLMVMKSLMITKIAVLVSAAILLCKYLKKSDKQPSYLEVDDHLPAIEYGGYGGTGSYSTNSFNYMPYNSVYPLTASDSQLSYDAVAPPDGNISVPLMKVVPAAKRRYSVKRKVVPTVVTIKKYVRTDS</sequence>
<reference evidence="2" key="1">
    <citation type="submission" date="2022-01" db="EMBL/GenBank/DDBJ databases">
        <authorList>
            <person name="King R."/>
        </authorList>
    </citation>
    <scope>NUCLEOTIDE SEQUENCE</scope>
</reference>
<gene>
    <name evidence="2" type="ORF">PHAECO_LOCUS4937</name>
</gene>
<evidence type="ECO:0000313" key="2">
    <source>
        <dbReference type="EMBL" id="CAH1154273.1"/>
    </source>
</evidence>
<dbReference type="Pfam" id="PF07898">
    <property type="entry name" value="DUF1676"/>
    <property type="match status" value="1"/>
</dbReference>
<accession>A0A9P0DL21</accession>
<proteinExistence type="predicted"/>